<name>A0A7W3J7D6_9MICO</name>
<proteinExistence type="predicted"/>
<sequence length="140" mass="14584">MTGSTPRRASDGGLSDETPPPTVAEPRLVEVGIRMRLLAAASGISAECVVQVAASTLPVRGVDSSSIHVVEARLSIPEPDDAALLAAVLRLPAVPRRVVTDDWLWRGWLAGDAAHDTLLSVTLSGESGAESRQSRAPGDV</sequence>
<reference evidence="2 3" key="1">
    <citation type="submission" date="2020-07" db="EMBL/GenBank/DDBJ databases">
        <title>Sequencing the genomes of 1000 actinobacteria strains.</title>
        <authorList>
            <person name="Klenk H.-P."/>
        </authorList>
    </citation>
    <scope>NUCLEOTIDE SEQUENCE [LARGE SCALE GENOMIC DNA]</scope>
    <source>
        <strain evidence="2 3">DSM 44121</strain>
    </source>
</reference>
<comment type="caution">
    <text evidence="2">The sequence shown here is derived from an EMBL/GenBank/DDBJ whole genome shotgun (WGS) entry which is preliminary data.</text>
</comment>
<keyword evidence="3" id="KW-1185">Reference proteome</keyword>
<evidence type="ECO:0000313" key="3">
    <source>
        <dbReference type="Proteomes" id="UP000540568"/>
    </source>
</evidence>
<dbReference type="AlphaFoldDB" id="A0A7W3J7D6"/>
<organism evidence="2 3">
    <name type="scientific">Promicromonospora sukumoe</name>
    <dbReference type="NCBI Taxonomy" id="88382"/>
    <lineage>
        <taxon>Bacteria</taxon>
        <taxon>Bacillati</taxon>
        <taxon>Actinomycetota</taxon>
        <taxon>Actinomycetes</taxon>
        <taxon>Micrococcales</taxon>
        <taxon>Promicromonosporaceae</taxon>
        <taxon>Promicromonospora</taxon>
    </lineage>
</organism>
<evidence type="ECO:0000313" key="2">
    <source>
        <dbReference type="EMBL" id="MBA8807663.1"/>
    </source>
</evidence>
<protein>
    <submittedName>
        <fullName evidence="2">Uncharacterized protein</fullName>
    </submittedName>
</protein>
<dbReference type="EMBL" id="JACGWV010000001">
    <property type="protein sequence ID" value="MBA8807663.1"/>
    <property type="molecule type" value="Genomic_DNA"/>
</dbReference>
<feature type="region of interest" description="Disordered" evidence="1">
    <location>
        <begin position="1"/>
        <end position="23"/>
    </location>
</feature>
<evidence type="ECO:0000256" key="1">
    <source>
        <dbReference type="SAM" id="MobiDB-lite"/>
    </source>
</evidence>
<gene>
    <name evidence="2" type="ORF">FHX71_001605</name>
</gene>
<accession>A0A7W3J7D6</accession>
<dbReference type="Proteomes" id="UP000540568">
    <property type="component" value="Unassembled WGS sequence"/>
</dbReference>